<evidence type="ECO:0000313" key="1">
    <source>
        <dbReference type="EMBL" id="RDW89750.1"/>
    </source>
</evidence>
<dbReference type="EMBL" id="PDLM01000001">
    <property type="protein sequence ID" value="RDW89750.1"/>
    <property type="molecule type" value="Genomic_DNA"/>
</dbReference>
<evidence type="ECO:0000313" key="2">
    <source>
        <dbReference type="Proteomes" id="UP000256645"/>
    </source>
</evidence>
<protein>
    <submittedName>
        <fullName evidence="1">Uncharacterized protein</fullName>
    </submittedName>
</protein>
<gene>
    <name evidence="1" type="ORF">BP6252_01782</name>
</gene>
<sequence length="68" mass="7265">MSRPLGAHIDPRAARAQLLFPHLTADSLATKAGQRLAREQSKASAAEGLLQAPRVAAPDVLGRRRLLT</sequence>
<dbReference type="Proteomes" id="UP000256645">
    <property type="component" value="Unassembled WGS sequence"/>
</dbReference>
<proteinExistence type="predicted"/>
<accession>A0A3D8STV1</accession>
<dbReference type="AlphaFoldDB" id="A0A3D8STV1"/>
<keyword evidence="2" id="KW-1185">Reference proteome</keyword>
<organism evidence="1 2">
    <name type="scientific">Coleophoma cylindrospora</name>
    <dbReference type="NCBI Taxonomy" id="1849047"/>
    <lineage>
        <taxon>Eukaryota</taxon>
        <taxon>Fungi</taxon>
        <taxon>Dikarya</taxon>
        <taxon>Ascomycota</taxon>
        <taxon>Pezizomycotina</taxon>
        <taxon>Leotiomycetes</taxon>
        <taxon>Helotiales</taxon>
        <taxon>Dermateaceae</taxon>
        <taxon>Coleophoma</taxon>
    </lineage>
</organism>
<name>A0A3D8STV1_9HELO</name>
<reference evidence="1 2" key="1">
    <citation type="journal article" date="2018" name="IMA Fungus">
        <title>IMA Genome-F 9: Draft genome sequence of Annulohypoxylon stygium, Aspergillus mulundensis, Berkeleyomyces basicola (syn. Thielaviopsis basicola), Ceratocystis smalleyi, two Cercospora beticola strains, Coleophoma cylindrospora, Fusarium fracticaudum, Phialophora cf. hyalina, and Morchella septimelata.</title>
        <authorList>
            <person name="Wingfield B.D."/>
            <person name="Bills G.F."/>
            <person name="Dong Y."/>
            <person name="Huang W."/>
            <person name="Nel W.J."/>
            <person name="Swalarsk-Parry B.S."/>
            <person name="Vaghefi N."/>
            <person name="Wilken P.M."/>
            <person name="An Z."/>
            <person name="de Beer Z.W."/>
            <person name="De Vos L."/>
            <person name="Chen L."/>
            <person name="Duong T.A."/>
            <person name="Gao Y."/>
            <person name="Hammerbacher A."/>
            <person name="Kikkert J.R."/>
            <person name="Li Y."/>
            <person name="Li H."/>
            <person name="Li K."/>
            <person name="Li Q."/>
            <person name="Liu X."/>
            <person name="Ma X."/>
            <person name="Naidoo K."/>
            <person name="Pethybridge S.J."/>
            <person name="Sun J."/>
            <person name="Steenkamp E.T."/>
            <person name="van der Nest M.A."/>
            <person name="van Wyk S."/>
            <person name="Wingfield M.J."/>
            <person name="Xiong C."/>
            <person name="Yue Q."/>
            <person name="Zhang X."/>
        </authorList>
    </citation>
    <scope>NUCLEOTIDE SEQUENCE [LARGE SCALE GENOMIC DNA]</scope>
    <source>
        <strain evidence="1 2">BP6252</strain>
    </source>
</reference>
<comment type="caution">
    <text evidence="1">The sequence shown here is derived from an EMBL/GenBank/DDBJ whole genome shotgun (WGS) entry which is preliminary data.</text>
</comment>